<organism evidence="2 3">
    <name type="scientific">Candidatus Pseudomonas phytovorans</name>
    <dbReference type="NCBI Taxonomy" id="3121377"/>
    <lineage>
        <taxon>Bacteria</taxon>
        <taxon>Pseudomonadati</taxon>
        <taxon>Pseudomonadota</taxon>
        <taxon>Gammaproteobacteria</taxon>
        <taxon>Pseudomonadales</taxon>
        <taxon>Pseudomonadaceae</taxon>
        <taxon>Pseudomonas</taxon>
    </lineage>
</organism>
<evidence type="ECO:0000313" key="3">
    <source>
        <dbReference type="Proteomes" id="UP001216329"/>
    </source>
</evidence>
<accession>A0AAJ5WLU6</accession>
<dbReference type="AlphaFoldDB" id="A0AAJ5WLU6"/>
<reference evidence="2" key="1">
    <citation type="submission" date="2023-03" db="EMBL/GenBank/DDBJ databases">
        <title>Andean soil-derived lignocellulolytic bacterial consortium as a source of novel taxa and putative plastic-active enzymes.</title>
        <authorList>
            <person name="Diaz-Garcia L."/>
            <person name="Chuvochina M."/>
            <person name="Feuerriegel G."/>
            <person name="Bunk B."/>
            <person name="Sproer C."/>
            <person name="Streit W.R."/>
            <person name="Rodriguez L.M."/>
            <person name="Overmann J."/>
            <person name="Jimenez D.J."/>
        </authorList>
    </citation>
    <scope>NUCLEOTIDE SEQUENCE</scope>
    <source>
        <strain evidence="2">MAG 876</strain>
    </source>
</reference>
<name>A0AAJ5WLU6_9PSED</name>
<protein>
    <submittedName>
        <fullName evidence="2">Uncharacterized protein</fullName>
    </submittedName>
</protein>
<dbReference type="EMBL" id="CP119325">
    <property type="protein sequence ID" value="WEK33040.1"/>
    <property type="molecule type" value="Genomic_DNA"/>
</dbReference>
<proteinExistence type="predicted"/>
<sequence length="94" mass="10628">MIKIDHFNLLPPRSEDIVKVRHILANGREYKLTELINKSKLTKTQVLCSLQHLANSGDVMIFTAGKTKTFKLASEPEEQQSPDSIIESKKKPPN</sequence>
<evidence type="ECO:0000256" key="1">
    <source>
        <dbReference type="SAM" id="MobiDB-lite"/>
    </source>
</evidence>
<evidence type="ECO:0000313" key="2">
    <source>
        <dbReference type="EMBL" id="WEK33040.1"/>
    </source>
</evidence>
<dbReference type="Proteomes" id="UP001216329">
    <property type="component" value="Chromosome"/>
</dbReference>
<gene>
    <name evidence="2" type="ORF">P0Y58_12905</name>
</gene>
<feature type="region of interest" description="Disordered" evidence="1">
    <location>
        <begin position="72"/>
        <end position="94"/>
    </location>
</feature>